<comment type="caution">
    <text evidence="5">The sequence shown here is derived from an EMBL/GenBank/DDBJ whole genome shotgun (WGS) entry which is preliminary data.</text>
</comment>
<evidence type="ECO:0000256" key="3">
    <source>
        <dbReference type="ARBA" id="ARBA00022840"/>
    </source>
</evidence>
<dbReference type="SMART" id="SM00382">
    <property type="entry name" value="AAA"/>
    <property type="match status" value="1"/>
</dbReference>
<dbReference type="PANTHER" id="PTHR19211:SF14">
    <property type="entry name" value="ATP-BINDING CASSETTE SUB-FAMILY F MEMBER 1"/>
    <property type="match status" value="1"/>
</dbReference>
<reference evidence="5" key="1">
    <citation type="submission" date="2022-08" db="EMBL/GenBank/DDBJ databases">
        <title>Polycladomyces zharkentsis sp. nov., a novel thermophilic CMC and starch-degrading bacterium isolated from a geothermal spring in Kazakhstan.</title>
        <authorList>
            <person name="Mashzhan A."/>
            <person name="Kistaubaeva A."/>
            <person name="Javier-Lopez R."/>
            <person name="Birkeland N.-K."/>
        </authorList>
    </citation>
    <scope>NUCLEOTIDE SEQUENCE</scope>
    <source>
        <strain evidence="5">KSR 13</strain>
    </source>
</reference>
<dbReference type="RefSeq" id="WP_301238630.1">
    <property type="nucleotide sequence ID" value="NZ_JANRHH010000035.1"/>
</dbReference>
<evidence type="ECO:0000259" key="4">
    <source>
        <dbReference type="PROSITE" id="PS50893"/>
    </source>
</evidence>
<dbReference type="Gene3D" id="3.40.50.300">
    <property type="entry name" value="P-loop containing nucleotide triphosphate hydrolases"/>
    <property type="match status" value="1"/>
</dbReference>
<dbReference type="InterPro" id="IPR003439">
    <property type="entry name" value="ABC_transporter-like_ATP-bd"/>
</dbReference>
<evidence type="ECO:0000256" key="1">
    <source>
        <dbReference type="ARBA" id="ARBA00022737"/>
    </source>
</evidence>
<keyword evidence="6" id="KW-1185">Reference proteome</keyword>
<name>A0ABT8INJ6_9BACL</name>
<organism evidence="5 6">
    <name type="scientific">Polycladomyces subterraneus</name>
    <dbReference type="NCBI Taxonomy" id="1016997"/>
    <lineage>
        <taxon>Bacteria</taxon>
        <taxon>Bacillati</taxon>
        <taxon>Bacillota</taxon>
        <taxon>Bacilli</taxon>
        <taxon>Bacillales</taxon>
        <taxon>Thermoactinomycetaceae</taxon>
        <taxon>Polycladomyces</taxon>
    </lineage>
</organism>
<dbReference type="GO" id="GO:0005524">
    <property type="term" value="F:ATP binding"/>
    <property type="evidence" value="ECO:0007669"/>
    <property type="project" value="UniProtKB-KW"/>
</dbReference>
<dbReference type="PANTHER" id="PTHR19211">
    <property type="entry name" value="ATP-BINDING TRANSPORT PROTEIN-RELATED"/>
    <property type="match status" value="1"/>
</dbReference>
<dbReference type="Proteomes" id="UP001174196">
    <property type="component" value="Unassembled WGS sequence"/>
</dbReference>
<accession>A0ABT8INJ6</accession>
<dbReference type="InterPro" id="IPR003593">
    <property type="entry name" value="AAA+_ATPase"/>
</dbReference>
<dbReference type="Pfam" id="PF00005">
    <property type="entry name" value="ABC_tran"/>
    <property type="match status" value="1"/>
</dbReference>
<keyword evidence="2" id="KW-0547">Nucleotide-binding</keyword>
<sequence>MDDPVPRPPVPLQFRPRFDPQLLKADAVVTLSDIHYSLPDGTSLLQGIHFILRPGDRHVITGANGVGKTTLLDVISGRKTPASGMVMRHPRAILGYLRQEEVYTDRGESVLSAFSRDRTGTREERIARLLSFRLFRYDELEKQVEALSPGEYRKLQLARLMDSQANVLLLDEPTNHFSPDLLEELDRALENYSGAVIAVSHDRWFISHFRGTVWELNNGCLREKR</sequence>
<evidence type="ECO:0000313" key="6">
    <source>
        <dbReference type="Proteomes" id="UP001174196"/>
    </source>
</evidence>
<protein>
    <submittedName>
        <fullName evidence="5">ATP-binding cassette domain-containing protein</fullName>
    </submittedName>
</protein>
<dbReference type="EMBL" id="JANRHH010000035">
    <property type="protein sequence ID" value="MDN4593942.1"/>
    <property type="molecule type" value="Genomic_DNA"/>
</dbReference>
<evidence type="ECO:0000313" key="5">
    <source>
        <dbReference type="EMBL" id="MDN4593942.1"/>
    </source>
</evidence>
<dbReference type="SUPFAM" id="SSF52540">
    <property type="entry name" value="P-loop containing nucleoside triphosphate hydrolases"/>
    <property type="match status" value="1"/>
</dbReference>
<dbReference type="CDD" id="cd03221">
    <property type="entry name" value="ABCF_EF-3"/>
    <property type="match status" value="1"/>
</dbReference>
<keyword evidence="1" id="KW-0677">Repeat</keyword>
<gene>
    <name evidence="5" type="ORF">NWF35_08510</name>
</gene>
<dbReference type="InterPro" id="IPR027417">
    <property type="entry name" value="P-loop_NTPase"/>
</dbReference>
<feature type="domain" description="ABC transporter" evidence="4">
    <location>
        <begin position="29"/>
        <end position="225"/>
    </location>
</feature>
<dbReference type="InterPro" id="IPR050611">
    <property type="entry name" value="ABCF"/>
</dbReference>
<proteinExistence type="predicted"/>
<keyword evidence="3 5" id="KW-0067">ATP-binding</keyword>
<dbReference type="PROSITE" id="PS50893">
    <property type="entry name" value="ABC_TRANSPORTER_2"/>
    <property type="match status" value="1"/>
</dbReference>
<evidence type="ECO:0000256" key="2">
    <source>
        <dbReference type="ARBA" id="ARBA00022741"/>
    </source>
</evidence>